<dbReference type="SMART" id="SM00316">
    <property type="entry name" value="S1"/>
    <property type="match status" value="2"/>
</dbReference>
<organism evidence="2 3">
    <name type="scientific">Saccharothrix longispora</name>
    <dbReference type="NCBI Taxonomy" id="33920"/>
    <lineage>
        <taxon>Bacteria</taxon>
        <taxon>Bacillati</taxon>
        <taxon>Actinomycetota</taxon>
        <taxon>Actinomycetes</taxon>
        <taxon>Pseudonocardiales</taxon>
        <taxon>Pseudonocardiaceae</taxon>
        <taxon>Saccharothrix</taxon>
    </lineage>
</organism>
<comment type="caution">
    <text evidence="2">The sequence shown here is derived from an EMBL/GenBank/DDBJ whole genome shotgun (WGS) entry which is preliminary data.</text>
</comment>
<dbReference type="Gene3D" id="2.40.50.140">
    <property type="entry name" value="Nucleic acid-binding proteins"/>
    <property type="match status" value="1"/>
</dbReference>
<keyword evidence="3" id="KW-1185">Reference proteome</keyword>
<gene>
    <name evidence="2" type="ORF">J2S66_000180</name>
</gene>
<proteinExistence type="predicted"/>
<reference evidence="2 3" key="1">
    <citation type="submission" date="2023-07" db="EMBL/GenBank/DDBJ databases">
        <title>Sequencing the genomes of 1000 actinobacteria strains.</title>
        <authorList>
            <person name="Klenk H.-P."/>
        </authorList>
    </citation>
    <scope>NUCLEOTIDE SEQUENCE [LARGE SCALE GENOMIC DNA]</scope>
    <source>
        <strain evidence="2 3">DSM 43749</strain>
    </source>
</reference>
<evidence type="ECO:0000313" key="2">
    <source>
        <dbReference type="EMBL" id="MDR6591796.1"/>
    </source>
</evidence>
<evidence type="ECO:0000313" key="3">
    <source>
        <dbReference type="Proteomes" id="UP001268819"/>
    </source>
</evidence>
<dbReference type="PROSITE" id="PS50126">
    <property type="entry name" value="S1"/>
    <property type="match status" value="1"/>
</dbReference>
<protein>
    <submittedName>
        <fullName evidence="2">RNA-binding protein with RPS1 domain</fullName>
    </submittedName>
</protein>
<accession>A0ABU1PMA2</accession>
<dbReference type="EMBL" id="JAVDSG010000001">
    <property type="protein sequence ID" value="MDR6591796.1"/>
    <property type="molecule type" value="Genomic_DNA"/>
</dbReference>
<dbReference type="Proteomes" id="UP001268819">
    <property type="component" value="Unassembled WGS sequence"/>
</dbReference>
<sequence>MSDLDFTRRERTIDGNAFVASPYGVKNGFDHDEFHRNALAPVITLAGMTPVRADSIYGPQTIMGAVYRGIEQAEVVIVDFTGRNANVAMEFMMAAMIGKRMIYLTQDEDDIPTDIRGRVRVIKYSDHYLAIDEMKLALANQLTSIRAERSVEMALLPMASGGTDPVQARVVTVTKDFVVVEALDGRRGVLGNADVDYQRIVPDMARLFSVGDPLSGAFEVDIAGGVKYTLLSGTPNPWHQLGAEFPVGRRFTGVVQRRSEKLGAFVLLDHGISGLVHNSVLAGRQWGIGDEVEVMVTRMDKDKRLIALQPLGPVAPSKAKGRFVPVQRTSEENSGFTKGQRLEGEVTKALPEGKGGYVLLRLSGRTRPVMLHCTAMTEGTRTDLNAGEVEIGDVLDVEIDTIDVTRDRITVRELDENEADVDEPITV</sequence>
<dbReference type="RefSeq" id="WP_310302461.1">
    <property type="nucleotide sequence ID" value="NZ_BAAAXB010000001.1"/>
</dbReference>
<dbReference type="InterPro" id="IPR012340">
    <property type="entry name" value="NA-bd_OB-fold"/>
</dbReference>
<evidence type="ECO:0000259" key="1">
    <source>
        <dbReference type="PROSITE" id="PS50126"/>
    </source>
</evidence>
<dbReference type="Pfam" id="PF00575">
    <property type="entry name" value="S1"/>
    <property type="match status" value="1"/>
</dbReference>
<name>A0ABU1PMA2_9PSEU</name>
<dbReference type="InterPro" id="IPR003029">
    <property type="entry name" value="S1_domain"/>
</dbReference>
<dbReference type="Gene3D" id="3.40.50.450">
    <property type="match status" value="1"/>
</dbReference>
<dbReference type="SUPFAM" id="SSF50249">
    <property type="entry name" value="Nucleic acid-binding proteins"/>
    <property type="match status" value="1"/>
</dbReference>
<feature type="domain" description="S1 motif" evidence="1">
    <location>
        <begin position="248"/>
        <end position="311"/>
    </location>
</feature>